<evidence type="ECO:0000256" key="9">
    <source>
        <dbReference type="SAM" id="MobiDB-lite"/>
    </source>
</evidence>
<protein>
    <submittedName>
        <fullName evidence="11">2,4-dienoyl-CoA reductase [NADPH]</fullName>
        <ecNumber evidence="11">1.3.1.34</ecNumber>
    </submittedName>
</protein>
<evidence type="ECO:0000256" key="7">
    <source>
        <dbReference type="ARBA" id="ARBA00023004"/>
    </source>
</evidence>
<dbReference type="InterPro" id="IPR051793">
    <property type="entry name" value="NADH:flavin_oxidoreductase"/>
</dbReference>
<dbReference type="Proteomes" id="UP000195981">
    <property type="component" value="Unassembled WGS sequence"/>
</dbReference>
<keyword evidence="3" id="KW-0285">Flavoprotein</keyword>
<comment type="cofactor">
    <cofactor evidence="2">
        <name>[4Fe-4S] cluster</name>
        <dbReference type="ChEBI" id="CHEBI:49883"/>
    </cofactor>
</comment>
<keyword evidence="12" id="KW-1185">Reference proteome</keyword>
<dbReference type="PANTHER" id="PTHR42917">
    <property type="entry name" value="2,4-DIENOYL-COA REDUCTASE"/>
    <property type="match status" value="1"/>
</dbReference>
<proteinExistence type="predicted"/>
<evidence type="ECO:0000313" key="11">
    <source>
        <dbReference type="EMBL" id="SLM88266.1"/>
    </source>
</evidence>
<dbReference type="RefSeq" id="WP_087101996.1">
    <property type="nucleotide sequence ID" value="NZ_FWFG01000013.1"/>
</dbReference>
<evidence type="ECO:0000256" key="6">
    <source>
        <dbReference type="ARBA" id="ARBA00023002"/>
    </source>
</evidence>
<evidence type="ECO:0000256" key="5">
    <source>
        <dbReference type="ARBA" id="ARBA00022723"/>
    </source>
</evidence>
<evidence type="ECO:0000256" key="4">
    <source>
        <dbReference type="ARBA" id="ARBA00022643"/>
    </source>
</evidence>
<dbReference type="GO" id="GO:0008670">
    <property type="term" value="F:2,4-dienoyl-CoA reductase (NADPH) activity"/>
    <property type="evidence" value="ECO:0007669"/>
    <property type="project" value="UniProtKB-EC"/>
</dbReference>
<dbReference type="GO" id="GO:0051536">
    <property type="term" value="F:iron-sulfur cluster binding"/>
    <property type="evidence" value="ECO:0007669"/>
    <property type="project" value="UniProtKB-KW"/>
</dbReference>
<dbReference type="AlphaFoldDB" id="A0A1X6WTM0"/>
<dbReference type="EC" id="1.3.1.34" evidence="11"/>
<feature type="domain" description="NADH:flavin oxidoreductase/NADH oxidase N-terminal" evidence="10">
    <location>
        <begin position="13"/>
        <end position="124"/>
    </location>
</feature>
<reference evidence="11 12" key="1">
    <citation type="submission" date="2017-02" db="EMBL/GenBank/DDBJ databases">
        <authorList>
            <person name="Peterson S.W."/>
        </authorList>
    </citation>
    <scope>NUCLEOTIDE SEQUENCE [LARGE SCALE GENOMIC DNA]</scope>
    <source>
        <strain evidence="11 12">CIP104813</strain>
    </source>
</reference>
<accession>A0A1X6WTM0</accession>
<dbReference type="Gene3D" id="3.20.20.70">
    <property type="entry name" value="Aldolase class I"/>
    <property type="match status" value="1"/>
</dbReference>
<comment type="cofactor">
    <cofactor evidence="1">
        <name>FMN</name>
        <dbReference type="ChEBI" id="CHEBI:58210"/>
    </cofactor>
</comment>
<dbReference type="PANTHER" id="PTHR42917:SF2">
    <property type="entry name" value="2,4-DIENOYL-COA REDUCTASE [(2E)-ENOYL-COA-PRODUCING]"/>
    <property type="match status" value="1"/>
</dbReference>
<keyword evidence="6 11" id="KW-0560">Oxidoreductase</keyword>
<keyword evidence="4" id="KW-0288">FMN</keyword>
<feature type="compositionally biased region" description="Pro residues" evidence="9">
    <location>
        <begin position="130"/>
        <end position="139"/>
    </location>
</feature>
<keyword evidence="7" id="KW-0408">Iron</keyword>
<dbReference type="GO" id="GO:0010181">
    <property type="term" value="F:FMN binding"/>
    <property type="evidence" value="ECO:0007669"/>
    <property type="project" value="InterPro"/>
</dbReference>
<organism evidence="11 12">
    <name type="scientific">Brachybacterium nesterenkovii</name>
    <dbReference type="NCBI Taxonomy" id="47847"/>
    <lineage>
        <taxon>Bacteria</taxon>
        <taxon>Bacillati</taxon>
        <taxon>Actinomycetota</taxon>
        <taxon>Actinomycetes</taxon>
        <taxon>Micrococcales</taxon>
        <taxon>Dermabacteraceae</taxon>
        <taxon>Brachybacterium</taxon>
    </lineage>
</organism>
<dbReference type="Pfam" id="PF00724">
    <property type="entry name" value="Oxidored_FMN"/>
    <property type="match status" value="1"/>
</dbReference>
<dbReference type="GO" id="GO:0046872">
    <property type="term" value="F:metal ion binding"/>
    <property type="evidence" value="ECO:0007669"/>
    <property type="project" value="UniProtKB-KW"/>
</dbReference>
<sequence>MTVQTPPRSYETLLSPIRIGGLELPHRVVLAPMGTEMGTEDGRSTRREAAYYGARAAGGTALVMTGVNFVQSDLEPIAHGLARADTDEHTAGLRGIAEAIHAAGGLAALQLTPGLGRNNQNYDAMGWSPSLPPTTPPSSIPSAAAVP</sequence>
<evidence type="ECO:0000259" key="10">
    <source>
        <dbReference type="Pfam" id="PF00724"/>
    </source>
</evidence>
<evidence type="ECO:0000256" key="1">
    <source>
        <dbReference type="ARBA" id="ARBA00001917"/>
    </source>
</evidence>
<keyword evidence="8" id="KW-0411">Iron-sulfur</keyword>
<gene>
    <name evidence="11" type="ORF">FM110_01490</name>
</gene>
<dbReference type="EMBL" id="FWFG01000013">
    <property type="protein sequence ID" value="SLM88266.1"/>
    <property type="molecule type" value="Genomic_DNA"/>
</dbReference>
<evidence type="ECO:0000256" key="3">
    <source>
        <dbReference type="ARBA" id="ARBA00022630"/>
    </source>
</evidence>
<dbReference type="InterPro" id="IPR001155">
    <property type="entry name" value="OxRdtase_FMN_N"/>
</dbReference>
<evidence type="ECO:0000313" key="12">
    <source>
        <dbReference type="Proteomes" id="UP000195981"/>
    </source>
</evidence>
<evidence type="ECO:0000256" key="2">
    <source>
        <dbReference type="ARBA" id="ARBA00001966"/>
    </source>
</evidence>
<evidence type="ECO:0000256" key="8">
    <source>
        <dbReference type="ARBA" id="ARBA00023014"/>
    </source>
</evidence>
<dbReference type="SUPFAM" id="SSF51395">
    <property type="entry name" value="FMN-linked oxidoreductases"/>
    <property type="match status" value="1"/>
</dbReference>
<feature type="region of interest" description="Disordered" evidence="9">
    <location>
        <begin position="126"/>
        <end position="147"/>
    </location>
</feature>
<name>A0A1X6WTM0_9MICO</name>
<keyword evidence="5" id="KW-0479">Metal-binding</keyword>
<dbReference type="InterPro" id="IPR013785">
    <property type="entry name" value="Aldolase_TIM"/>
</dbReference>